<evidence type="ECO:0000256" key="1">
    <source>
        <dbReference type="ARBA" id="ARBA00004651"/>
    </source>
</evidence>
<evidence type="ECO:0000256" key="4">
    <source>
        <dbReference type="ARBA" id="ARBA00022692"/>
    </source>
</evidence>
<feature type="domain" description="ABC transmembrane type-1" evidence="8">
    <location>
        <begin position="66"/>
        <end position="254"/>
    </location>
</feature>
<dbReference type="GO" id="GO:0005886">
    <property type="term" value="C:plasma membrane"/>
    <property type="evidence" value="ECO:0007669"/>
    <property type="project" value="UniProtKB-SubCell"/>
</dbReference>
<sequence length="269" mass="29448">MVSRLAMAAVVAIVLLTLLLTIIDRITPYRYDEINLDERLQPPSIKHIFGTDSLGRDVLTRLLYGFRLSLALSILSIAISATVGSFTGILSALSKQLQMVTDPLFNSLYIVPSIFIAAVIAFTAGFGVHIVVIAIVLRLLPVFYRIMRTVTLSVVVQPYMESVRAMGASTLHILLHYVAREAMHTVAILSIYSFPEALSIEISLNFIGLGIQPPTPSIGSMLAEGVRYVAVAPHIIVPPTVAVFITILVADIVGEKIERHRKEIGYLQL</sequence>
<feature type="transmembrane region" description="Helical" evidence="7">
    <location>
        <begin position="231"/>
        <end position="253"/>
    </location>
</feature>
<dbReference type="PANTHER" id="PTHR43386">
    <property type="entry name" value="OLIGOPEPTIDE TRANSPORT SYSTEM PERMEASE PROTEIN APPC"/>
    <property type="match status" value="1"/>
</dbReference>
<name>A0A7J3I7I3_9CREN</name>
<comment type="caution">
    <text evidence="9">The sequence shown here is derived from an EMBL/GenBank/DDBJ whole genome shotgun (WGS) entry which is preliminary data.</text>
</comment>
<comment type="subcellular location">
    <subcellularLocation>
        <location evidence="1 7">Cell membrane</location>
        <topology evidence="1 7">Multi-pass membrane protein</topology>
    </subcellularLocation>
</comment>
<evidence type="ECO:0000259" key="8">
    <source>
        <dbReference type="PROSITE" id="PS50928"/>
    </source>
</evidence>
<keyword evidence="4 7" id="KW-0812">Transmembrane</keyword>
<dbReference type="SUPFAM" id="SSF161098">
    <property type="entry name" value="MetI-like"/>
    <property type="match status" value="1"/>
</dbReference>
<gene>
    <name evidence="9" type="ORF">ENT87_04025</name>
</gene>
<feature type="transmembrane region" description="Helical" evidence="7">
    <location>
        <begin position="186"/>
        <end position="211"/>
    </location>
</feature>
<dbReference type="CDD" id="cd06261">
    <property type="entry name" value="TM_PBP2"/>
    <property type="match status" value="1"/>
</dbReference>
<keyword evidence="6 7" id="KW-0472">Membrane</keyword>
<evidence type="ECO:0000256" key="6">
    <source>
        <dbReference type="ARBA" id="ARBA00023136"/>
    </source>
</evidence>
<dbReference type="PANTHER" id="PTHR43386:SF1">
    <property type="entry name" value="D,D-DIPEPTIDE TRANSPORT SYSTEM PERMEASE PROTEIN DDPC-RELATED"/>
    <property type="match status" value="1"/>
</dbReference>
<evidence type="ECO:0000256" key="7">
    <source>
        <dbReference type="RuleBase" id="RU363032"/>
    </source>
</evidence>
<feature type="transmembrane region" description="Helical" evidence="7">
    <location>
        <begin position="114"/>
        <end position="140"/>
    </location>
</feature>
<keyword evidence="2 7" id="KW-0813">Transport</keyword>
<keyword evidence="5 7" id="KW-1133">Transmembrane helix</keyword>
<dbReference type="Gene3D" id="1.10.3720.10">
    <property type="entry name" value="MetI-like"/>
    <property type="match status" value="1"/>
</dbReference>
<dbReference type="Pfam" id="PF00528">
    <property type="entry name" value="BPD_transp_1"/>
    <property type="match status" value="1"/>
</dbReference>
<feature type="transmembrane region" description="Helical" evidence="7">
    <location>
        <begin position="70"/>
        <end position="94"/>
    </location>
</feature>
<evidence type="ECO:0000256" key="3">
    <source>
        <dbReference type="ARBA" id="ARBA00022475"/>
    </source>
</evidence>
<dbReference type="GO" id="GO:0055085">
    <property type="term" value="P:transmembrane transport"/>
    <property type="evidence" value="ECO:0007669"/>
    <property type="project" value="InterPro"/>
</dbReference>
<evidence type="ECO:0000313" key="9">
    <source>
        <dbReference type="EMBL" id="HGN36700.1"/>
    </source>
</evidence>
<comment type="similarity">
    <text evidence="7">Belongs to the binding-protein-dependent transport system permease family.</text>
</comment>
<organism evidence="9">
    <name type="scientific">Ignisphaera aggregans</name>
    <dbReference type="NCBI Taxonomy" id="334771"/>
    <lineage>
        <taxon>Archaea</taxon>
        <taxon>Thermoproteota</taxon>
        <taxon>Thermoprotei</taxon>
        <taxon>Desulfurococcales</taxon>
        <taxon>Desulfurococcaceae</taxon>
        <taxon>Ignisphaera</taxon>
    </lineage>
</organism>
<accession>A0A7J3I7I3</accession>
<feature type="transmembrane region" description="Helical" evidence="7">
    <location>
        <begin position="6"/>
        <end position="23"/>
    </location>
</feature>
<evidence type="ECO:0000256" key="2">
    <source>
        <dbReference type="ARBA" id="ARBA00022448"/>
    </source>
</evidence>
<dbReference type="InterPro" id="IPR035906">
    <property type="entry name" value="MetI-like_sf"/>
</dbReference>
<evidence type="ECO:0000256" key="5">
    <source>
        <dbReference type="ARBA" id="ARBA00022989"/>
    </source>
</evidence>
<reference evidence="9" key="1">
    <citation type="journal article" date="2020" name="mSystems">
        <title>Genome- and Community-Level Interaction Insights into Carbon Utilization and Element Cycling Functions of Hydrothermarchaeota in Hydrothermal Sediment.</title>
        <authorList>
            <person name="Zhou Z."/>
            <person name="Liu Y."/>
            <person name="Xu W."/>
            <person name="Pan J."/>
            <person name="Luo Z.H."/>
            <person name="Li M."/>
        </authorList>
    </citation>
    <scope>NUCLEOTIDE SEQUENCE [LARGE SCALE GENOMIC DNA]</scope>
    <source>
        <strain evidence="9">SpSt-618</strain>
    </source>
</reference>
<dbReference type="AlphaFoldDB" id="A0A7J3I7I3"/>
<dbReference type="InterPro" id="IPR000515">
    <property type="entry name" value="MetI-like"/>
</dbReference>
<dbReference type="InterPro" id="IPR050366">
    <property type="entry name" value="BP-dependent_transpt_permease"/>
</dbReference>
<dbReference type="PROSITE" id="PS50928">
    <property type="entry name" value="ABC_TM1"/>
    <property type="match status" value="1"/>
</dbReference>
<proteinExistence type="inferred from homology"/>
<protein>
    <submittedName>
        <fullName evidence="9">ABC transporter permease</fullName>
    </submittedName>
</protein>
<dbReference type="EMBL" id="DTAI01000118">
    <property type="protein sequence ID" value="HGN36700.1"/>
    <property type="molecule type" value="Genomic_DNA"/>
</dbReference>
<keyword evidence="3" id="KW-1003">Cell membrane</keyword>